<keyword evidence="1" id="KW-1133">Transmembrane helix</keyword>
<gene>
    <name evidence="2" type="ORF">M9R32_03000</name>
</gene>
<evidence type="ECO:0000313" key="3">
    <source>
        <dbReference type="Proteomes" id="UP001152173"/>
    </source>
</evidence>
<dbReference type="RefSeq" id="WP_269925267.1">
    <property type="nucleotide sequence ID" value="NZ_JAMKBJ010000002.1"/>
</dbReference>
<organism evidence="2 3">
    <name type="scientific">Paenisporosarcina quisquiliarum</name>
    <dbReference type="NCBI Taxonomy" id="365346"/>
    <lineage>
        <taxon>Bacteria</taxon>
        <taxon>Bacillati</taxon>
        <taxon>Bacillota</taxon>
        <taxon>Bacilli</taxon>
        <taxon>Bacillales</taxon>
        <taxon>Caryophanaceae</taxon>
        <taxon>Paenisporosarcina</taxon>
    </lineage>
</organism>
<protein>
    <recommendedName>
        <fullName evidence="4">Peptidase family M23</fullName>
    </recommendedName>
</protein>
<keyword evidence="1" id="KW-0472">Membrane</keyword>
<dbReference type="EMBL" id="JAMKBJ010000002">
    <property type="protein sequence ID" value="MCZ8536161.1"/>
    <property type="molecule type" value="Genomic_DNA"/>
</dbReference>
<sequence>MKSTNKWIIACIFTIGIIATIQIQERNDQTSQLRTLFTEGKDIQMVREFVLAQFPTSSQPEIIPVTASPERDPMIPTMASYESMQPYEEGVLVSYNTSIEVVAREDGIILFTGHTRHTGKTMTVLYDSGDTVTYGFVENFSNLPYTAVAANDLIAEVKPGSMFVKVERDGELLEPTAIKDWMNDVLQ</sequence>
<evidence type="ECO:0000313" key="2">
    <source>
        <dbReference type="EMBL" id="MCZ8536161.1"/>
    </source>
</evidence>
<feature type="transmembrane region" description="Helical" evidence="1">
    <location>
        <begin position="7"/>
        <end position="24"/>
    </location>
</feature>
<accession>A0A9X3RCA4</accession>
<evidence type="ECO:0000256" key="1">
    <source>
        <dbReference type="SAM" id="Phobius"/>
    </source>
</evidence>
<dbReference type="AlphaFoldDB" id="A0A9X3RCA4"/>
<comment type="caution">
    <text evidence="2">The sequence shown here is derived from an EMBL/GenBank/DDBJ whole genome shotgun (WGS) entry which is preliminary data.</text>
</comment>
<dbReference type="Proteomes" id="UP001152173">
    <property type="component" value="Unassembled WGS sequence"/>
</dbReference>
<proteinExistence type="predicted"/>
<reference evidence="2" key="1">
    <citation type="submission" date="2022-05" db="EMBL/GenBank/DDBJ databases">
        <authorList>
            <person name="Colautti A."/>
            <person name="Iacumin L."/>
        </authorList>
    </citation>
    <scope>NUCLEOTIDE SEQUENCE</scope>
    <source>
        <strain evidence="2">SK 55</strain>
    </source>
</reference>
<keyword evidence="3" id="KW-1185">Reference proteome</keyword>
<evidence type="ECO:0008006" key="4">
    <source>
        <dbReference type="Google" id="ProtNLM"/>
    </source>
</evidence>
<name>A0A9X3RCA4_9BACL</name>
<keyword evidence="1" id="KW-0812">Transmembrane</keyword>